<dbReference type="Pfam" id="PF01547">
    <property type="entry name" value="SBP_bac_1"/>
    <property type="match status" value="1"/>
</dbReference>
<dbReference type="Proteomes" id="UP001373159">
    <property type="component" value="Unassembled WGS sequence"/>
</dbReference>
<comment type="caution">
    <text evidence="4">The sequence shown here is derived from an EMBL/GenBank/DDBJ whole genome shotgun (WGS) entry which is preliminary data.</text>
</comment>
<evidence type="ECO:0000256" key="2">
    <source>
        <dbReference type="ARBA" id="ARBA00022448"/>
    </source>
</evidence>
<accession>A0ABU8ZPP0</accession>
<keyword evidence="5" id="KW-1185">Reference proteome</keyword>
<evidence type="ECO:0000313" key="4">
    <source>
        <dbReference type="EMBL" id="MEK0307216.1"/>
    </source>
</evidence>
<dbReference type="RefSeq" id="WP_340469944.1">
    <property type="nucleotide sequence ID" value="NZ_JBANBB010000002.1"/>
</dbReference>
<dbReference type="Gene3D" id="3.40.190.10">
    <property type="entry name" value="Periplasmic binding protein-like II"/>
    <property type="match status" value="2"/>
</dbReference>
<evidence type="ECO:0000256" key="3">
    <source>
        <dbReference type="ARBA" id="ARBA00022729"/>
    </source>
</evidence>
<organism evidence="4 5">
    <name type="scientific">Bifidobacterium favimelis</name>
    <dbReference type="NCBI Taxonomy" id="3122979"/>
    <lineage>
        <taxon>Bacteria</taxon>
        <taxon>Bacillati</taxon>
        <taxon>Actinomycetota</taxon>
        <taxon>Actinomycetes</taxon>
        <taxon>Bifidobacteriales</taxon>
        <taxon>Bifidobacteriaceae</taxon>
        <taxon>Bifidobacterium</taxon>
    </lineage>
</organism>
<evidence type="ECO:0000313" key="5">
    <source>
        <dbReference type="Proteomes" id="UP001373159"/>
    </source>
</evidence>
<dbReference type="PROSITE" id="PS51257">
    <property type="entry name" value="PROKAR_LIPOPROTEIN"/>
    <property type="match status" value="1"/>
</dbReference>
<protein>
    <submittedName>
        <fullName evidence="4">Extracellular solute-binding protein</fullName>
    </submittedName>
</protein>
<evidence type="ECO:0000256" key="1">
    <source>
        <dbReference type="ARBA" id="ARBA00008520"/>
    </source>
</evidence>
<proteinExistence type="inferred from homology"/>
<gene>
    <name evidence="4" type="ORF">V8P97_07055</name>
</gene>
<dbReference type="PANTHER" id="PTHR30061">
    <property type="entry name" value="MALTOSE-BINDING PERIPLASMIC PROTEIN"/>
    <property type="match status" value="1"/>
</dbReference>
<name>A0ABU8ZPP0_9BIFI</name>
<sequence length="432" mass="46123">MRRGKSRVKALAGVVISLATLIGFAGCGRSTSGSAAGGGESSVAIDDKPAKGELNLWGIGNEGEKLPELIRDFEKENPDVHVKVTSIPWTSAHDKFQTAIAAGTGPDLAQLGSTWMADFANGLATVPNNLDMSDLAKGAIESGKVGDRQVGVPWYVETRVIYYRTDIAKKAGWDHAPSNWEELRSMAKDMQKQDGVKYGIWLVPSGQDSFLASLPFAFSQGAELTNADGSKWTIDTPEMKKAITFTSGLFKDKIADVNADVSPGADMAAFAAGTTPMKLDGPTSIGQIEQIGGPEMKSKFTTAPLPKGEKGNISFSGGCGMIVFKTSKNKEAAWKLIRWLSKPEVQAKWYKISTDLPASQKAWNDPILKDDDKLAAFSTQLKSMKATPSVTTWQQVGSAGDKIIEQINRGAVSVDEGLSKLQTEADAAGMGK</sequence>
<dbReference type="InterPro" id="IPR006059">
    <property type="entry name" value="SBP"/>
</dbReference>
<dbReference type="EMBL" id="JBANBB010000002">
    <property type="protein sequence ID" value="MEK0307216.1"/>
    <property type="molecule type" value="Genomic_DNA"/>
</dbReference>
<reference evidence="4 5" key="1">
    <citation type="submission" date="2024-02" db="EMBL/GenBank/DDBJ databases">
        <title>Bifidobacterium honeyensis sp. nov., isolated from the comb honey.</title>
        <authorList>
            <person name="Liu W."/>
            <person name="Li Y."/>
        </authorList>
    </citation>
    <scope>NUCLEOTIDE SEQUENCE [LARGE SCALE GENOMIC DNA]</scope>
    <source>
        <strain evidence="4 5">IMAU50988</strain>
    </source>
</reference>
<keyword evidence="3" id="KW-0732">Signal</keyword>
<dbReference type="PANTHER" id="PTHR30061:SF50">
    <property type="entry name" value="MALTOSE_MALTODEXTRIN-BINDING PERIPLASMIC PROTEIN"/>
    <property type="match status" value="1"/>
</dbReference>
<comment type="similarity">
    <text evidence="1">Belongs to the bacterial solute-binding protein 1 family.</text>
</comment>
<keyword evidence="2" id="KW-0813">Transport</keyword>
<dbReference type="SUPFAM" id="SSF53850">
    <property type="entry name" value="Periplasmic binding protein-like II"/>
    <property type="match status" value="1"/>
</dbReference>